<dbReference type="InterPro" id="IPR029044">
    <property type="entry name" value="Nucleotide-diphossugar_trans"/>
</dbReference>
<sequence length="298" mass="35163">MTQFTISVIMPVYNAEKYLDEAIQSILSQTYRDFEFIVINDGSTDKSLEIIEKYKNQDERIVLISRENKGLVESLNEGIKKAKGKYLARMDADDISLPQRFEKQIQLMETEKLDICGCHFFIVDKQCKYLSARVVSCKSDFNNMVLSRSVPFAHGSVMIKKEFLILHKLFYGETIFNKAEDYALWIRFAENNANISNADEFLFKYRHLDDSLSKQSINYKHALALSKHYIRMNYEQLDRVFEKYKNKMNLLNDFELEQFSYFMIKTIFKDKTVEKFRCLKQVPVTIKLINLIRILFGK</sequence>
<dbReference type="Pfam" id="PF00535">
    <property type="entry name" value="Glycos_transf_2"/>
    <property type="match status" value="1"/>
</dbReference>
<accession>A0A7M1AY23</accession>
<evidence type="ECO:0000259" key="1">
    <source>
        <dbReference type="Pfam" id="PF00535"/>
    </source>
</evidence>
<dbReference type="InterPro" id="IPR001173">
    <property type="entry name" value="Glyco_trans_2-like"/>
</dbReference>
<organism evidence="2 3">
    <name type="scientific">Sulfurimonas marina</name>
    <dbReference type="NCBI Taxonomy" id="2590551"/>
    <lineage>
        <taxon>Bacteria</taxon>
        <taxon>Pseudomonadati</taxon>
        <taxon>Campylobacterota</taxon>
        <taxon>Epsilonproteobacteria</taxon>
        <taxon>Campylobacterales</taxon>
        <taxon>Sulfurimonadaceae</taxon>
        <taxon>Sulfurimonas</taxon>
    </lineage>
</organism>
<proteinExistence type="predicted"/>
<dbReference type="RefSeq" id="WP_193112773.1">
    <property type="nucleotide sequence ID" value="NZ_CP041165.1"/>
</dbReference>
<dbReference type="KEGG" id="smax:FJR03_06750"/>
<dbReference type="Proteomes" id="UP000593910">
    <property type="component" value="Chromosome"/>
</dbReference>
<reference evidence="2 3" key="1">
    <citation type="submission" date="2019-06" db="EMBL/GenBank/DDBJ databases">
        <title>Sulfurimonas gotlandica sp. nov., a chemoautotrophic and psychrotolerant epsilonproteobacterium isolated from a pelagic redoxcline, and an emended description of the genus Sulfurimonas.</title>
        <authorList>
            <person name="Wang S."/>
            <person name="Jiang L."/>
            <person name="Shao Z."/>
        </authorList>
    </citation>
    <scope>NUCLEOTIDE SEQUENCE [LARGE SCALE GENOMIC DNA]</scope>
    <source>
        <strain evidence="2 3">B2</strain>
    </source>
</reference>
<dbReference type="Gene3D" id="3.90.550.10">
    <property type="entry name" value="Spore Coat Polysaccharide Biosynthesis Protein SpsA, Chain A"/>
    <property type="match status" value="1"/>
</dbReference>
<name>A0A7M1AY23_9BACT</name>
<dbReference type="PANTHER" id="PTHR22916">
    <property type="entry name" value="GLYCOSYLTRANSFERASE"/>
    <property type="match status" value="1"/>
</dbReference>
<dbReference type="SUPFAM" id="SSF53448">
    <property type="entry name" value="Nucleotide-diphospho-sugar transferases"/>
    <property type="match status" value="1"/>
</dbReference>
<keyword evidence="2" id="KW-0808">Transferase</keyword>
<gene>
    <name evidence="2" type="ORF">FJR03_06750</name>
</gene>
<dbReference type="EMBL" id="CP041165">
    <property type="protein sequence ID" value="QOP41458.1"/>
    <property type="molecule type" value="Genomic_DNA"/>
</dbReference>
<dbReference type="AlphaFoldDB" id="A0A7M1AY23"/>
<protein>
    <submittedName>
        <fullName evidence="2">Glycosyltransferase</fullName>
    </submittedName>
</protein>
<dbReference type="PANTHER" id="PTHR22916:SF3">
    <property type="entry name" value="UDP-GLCNAC:BETAGAL BETA-1,3-N-ACETYLGLUCOSAMINYLTRANSFERASE-LIKE PROTEIN 1"/>
    <property type="match status" value="1"/>
</dbReference>
<keyword evidence="3" id="KW-1185">Reference proteome</keyword>
<dbReference type="GO" id="GO:0016758">
    <property type="term" value="F:hexosyltransferase activity"/>
    <property type="evidence" value="ECO:0007669"/>
    <property type="project" value="UniProtKB-ARBA"/>
</dbReference>
<evidence type="ECO:0000313" key="3">
    <source>
        <dbReference type="Proteomes" id="UP000593910"/>
    </source>
</evidence>
<feature type="domain" description="Glycosyltransferase 2-like" evidence="1">
    <location>
        <begin position="7"/>
        <end position="125"/>
    </location>
</feature>
<evidence type="ECO:0000313" key="2">
    <source>
        <dbReference type="EMBL" id="QOP41458.1"/>
    </source>
</evidence>